<keyword evidence="6" id="KW-1185">Reference proteome</keyword>
<evidence type="ECO:0000256" key="3">
    <source>
        <dbReference type="SAM" id="SignalP"/>
    </source>
</evidence>
<reference evidence="5 6" key="1">
    <citation type="submission" date="2018-10" db="EMBL/GenBank/DDBJ databases">
        <title>Marmoricola sp. 4Q3S-7 whole genome shotgun sequence.</title>
        <authorList>
            <person name="Li F."/>
        </authorList>
    </citation>
    <scope>NUCLEOTIDE SEQUENCE [LARGE SCALE GENOMIC DNA]</scope>
    <source>
        <strain evidence="5 6">4Q3S-7</strain>
    </source>
</reference>
<comment type="caution">
    <text evidence="5">The sequence shown here is derived from an EMBL/GenBank/DDBJ whole genome shotgun (WGS) entry which is preliminary data.</text>
</comment>
<dbReference type="OrthoDB" id="3759485at2"/>
<evidence type="ECO:0000256" key="2">
    <source>
        <dbReference type="ARBA" id="ARBA00022729"/>
    </source>
</evidence>
<feature type="signal peptide" evidence="3">
    <location>
        <begin position="1"/>
        <end position="26"/>
    </location>
</feature>
<comment type="similarity">
    <text evidence="1">Belongs to the leucine-binding protein family.</text>
</comment>
<dbReference type="PANTHER" id="PTHR47235">
    <property type="entry name" value="BLR6548 PROTEIN"/>
    <property type="match status" value="1"/>
</dbReference>
<dbReference type="PROSITE" id="PS51257">
    <property type="entry name" value="PROKAR_LIPOPROTEIN"/>
    <property type="match status" value="1"/>
</dbReference>
<dbReference type="InterPro" id="IPR028082">
    <property type="entry name" value="Peripla_BP_I"/>
</dbReference>
<dbReference type="AlphaFoldDB" id="A0A3L8NYM0"/>
<dbReference type="PANTHER" id="PTHR47235:SF1">
    <property type="entry name" value="BLR6548 PROTEIN"/>
    <property type="match status" value="1"/>
</dbReference>
<gene>
    <name evidence="5" type="ORF">D9V37_14760</name>
</gene>
<dbReference type="SUPFAM" id="SSF53822">
    <property type="entry name" value="Periplasmic binding protein-like I"/>
    <property type="match status" value="1"/>
</dbReference>
<proteinExistence type="inferred from homology"/>
<evidence type="ECO:0000313" key="5">
    <source>
        <dbReference type="EMBL" id="RLV47459.1"/>
    </source>
</evidence>
<accession>A0A3L8NYM0</accession>
<evidence type="ECO:0000313" key="6">
    <source>
        <dbReference type="Proteomes" id="UP000281708"/>
    </source>
</evidence>
<name>A0A3L8NYM0_9ACTN</name>
<feature type="chain" id="PRO_5018026028" description="Leucine-binding protein domain-containing protein" evidence="3">
    <location>
        <begin position="27"/>
        <end position="416"/>
    </location>
</feature>
<dbReference type="Proteomes" id="UP000281708">
    <property type="component" value="Unassembled WGS sequence"/>
</dbReference>
<dbReference type="EMBL" id="RDBE01000010">
    <property type="protein sequence ID" value="RLV47459.1"/>
    <property type="molecule type" value="Genomic_DNA"/>
</dbReference>
<evidence type="ECO:0000256" key="1">
    <source>
        <dbReference type="ARBA" id="ARBA00010062"/>
    </source>
</evidence>
<keyword evidence="2 3" id="KW-0732">Signal</keyword>
<feature type="domain" description="Leucine-binding protein" evidence="4">
    <location>
        <begin position="40"/>
        <end position="369"/>
    </location>
</feature>
<organism evidence="5 6">
    <name type="scientific">Nocardioides mangrovicus</name>
    <dbReference type="NCBI Taxonomy" id="2478913"/>
    <lineage>
        <taxon>Bacteria</taxon>
        <taxon>Bacillati</taxon>
        <taxon>Actinomycetota</taxon>
        <taxon>Actinomycetes</taxon>
        <taxon>Propionibacteriales</taxon>
        <taxon>Nocardioidaceae</taxon>
        <taxon>Nocardioides</taxon>
    </lineage>
</organism>
<sequence>MKRALHRGAVLTAALTALSLSLVACGDDKSGDGGGGGKDPIVIGQVGNYSGQIPGLAGQGYGLQAWVKATNAAGGVDGHQIELHTADAKGDPASEVSQVTQMIGRYKPAAFVGMGLSTIAGSAPTVNKAGIPVIGGNTNDVAWAVDPGLYATGAGLLGTYLQGFFAVPSAGTKTGLVYCKESAGCTGVKTMMFDLGLSKANGGDPVYSAEASLAAPSFTAQCIAAQQAGVQVLAVAFDTSNVIRLAKDCDKQGYHPVYAESGTVPGDSLAAVPAMEGTLAGQADAPWFLTSGPVADQTAAMKKYFPKVPVDSTTVSGWTAGAALGRAIENYLGKNPGGTVDAAAIKKGLGMFKSETLGGLTPPLTFTSSGVQKQTNCAFSIKIQDGKWVQNGTDPVCPPDSIQSTLDSALAALSKG</sequence>
<dbReference type="InterPro" id="IPR028081">
    <property type="entry name" value="Leu-bd"/>
</dbReference>
<protein>
    <recommendedName>
        <fullName evidence="4">Leucine-binding protein domain-containing protein</fullName>
    </recommendedName>
</protein>
<dbReference type="Pfam" id="PF13458">
    <property type="entry name" value="Peripla_BP_6"/>
    <property type="match status" value="1"/>
</dbReference>
<dbReference type="RefSeq" id="WP_121806962.1">
    <property type="nucleotide sequence ID" value="NZ_RDBE01000010.1"/>
</dbReference>
<evidence type="ECO:0000259" key="4">
    <source>
        <dbReference type="Pfam" id="PF13458"/>
    </source>
</evidence>
<dbReference type="Gene3D" id="3.40.50.2300">
    <property type="match status" value="2"/>
</dbReference>